<dbReference type="GO" id="GO:0016787">
    <property type="term" value="F:hydrolase activity"/>
    <property type="evidence" value="ECO:0007669"/>
    <property type="project" value="UniProtKB-KW"/>
</dbReference>
<feature type="signal peptide" evidence="1">
    <location>
        <begin position="1"/>
        <end position="23"/>
    </location>
</feature>
<evidence type="ECO:0000259" key="2">
    <source>
        <dbReference type="Pfam" id="PF07486"/>
    </source>
</evidence>
<accession>A0A840CIJ7</accession>
<dbReference type="Gene3D" id="1.10.10.2520">
    <property type="entry name" value="Cell wall hydrolase SleB, domain 1"/>
    <property type="match status" value="1"/>
</dbReference>
<evidence type="ECO:0000256" key="1">
    <source>
        <dbReference type="SAM" id="SignalP"/>
    </source>
</evidence>
<sequence>MSFRLSLAFGIAALVVSSISAQADISASSSNDPTAVAGEALARQLGIERTALGQISDRKLKQLATYTSLNAPTPGGSLYDRSWLDRQPAAKGGKQWQCLSEALYFEARGESVRGQFAVAEVILNRVASPNFPDTVCGVVHQGTGRKFQCQFTYNCDGQAEVISEPAAYDRVGKVARIMMDGAPRALTGGATFYHTRAVKPRWSRVFTRTASIGVHYFYRKPTRVSSN</sequence>
<keyword evidence="4" id="KW-1185">Reference proteome</keyword>
<reference evidence="3" key="1">
    <citation type="submission" date="2020-08" db="EMBL/GenBank/DDBJ databases">
        <title>Genomic Encyclopedia of Type Strains, Phase IV (KMG-IV): sequencing the most valuable type-strain genomes for metagenomic binning, comparative biology and taxonomic classification.</title>
        <authorList>
            <person name="Goeker M."/>
        </authorList>
    </citation>
    <scope>NUCLEOTIDE SEQUENCE [LARGE SCALE GENOMIC DNA]</scope>
    <source>
        <strain evidence="3">DSM 105040</strain>
    </source>
</reference>
<dbReference type="InterPro" id="IPR042047">
    <property type="entry name" value="SleB_dom1"/>
</dbReference>
<keyword evidence="1" id="KW-0732">Signal</keyword>
<dbReference type="AlphaFoldDB" id="A0A840CIJ7"/>
<dbReference type="RefSeq" id="WP_054539324.1">
    <property type="nucleotide sequence ID" value="NZ_JACIEQ010000004.1"/>
</dbReference>
<keyword evidence="3" id="KW-0378">Hydrolase</keyword>
<organism evidence="3 4">
    <name type="scientific">Actibacterium naphthalenivorans</name>
    <dbReference type="NCBI Taxonomy" id="1614693"/>
    <lineage>
        <taxon>Bacteria</taxon>
        <taxon>Pseudomonadati</taxon>
        <taxon>Pseudomonadota</taxon>
        <taxon>Alphaproteobacteria</taxon>
        <taxon>Rhodobacterales</taxon>
        <taxon>Roseobacteraceae</taxon>
        <taxon>Actibacterium</taxon>
    </lineage>
</organism>
<feature type="domain" description="Cell wall hydrolase SleB" evidence="2">
    <location>
        <begin position="109"/>
        <end position="218"/>
    </location>
</feature>
<evidence type="ECO:0000313" key="4">
    <source>
        <dbReference type="Proteomes" id="UP000585681"/>
    </source>
</evidence>
<dbReference type="InterPro" id="IPR011105">
    <property type="entry name" value="Cell_wall_hydrolase_SleB"/>
</dbReference>
<dbReference type="Proteomes" id="UP000585681">
    <property type="component" value="Unassembled WGS sequence"/>
</dbReference>
<dbReference type="Pfam" id="PF07486">
    <property type="entry name" value="Hydrolase_2"/>
    <property type="match status" value="1"/>
</dbReference>
<dbReference type="EMBL" id="JACIEQ010000004">
    <property type="protein sequence ID" value="MBB4023039.1"/>
    <property type="molecule type" value="Genomic_DNA"/>
</dbReference>
<name>A0A840CIJ7_9RHOB</name>
<evidence type="ECO:0000313" key="3">
    <source>
        <dbReference type="EMBL" id="MBB4023039.1"/>
    </source>
</evidence>
<comment type="caution">
    <text evidence="3">The sequence shown here is derived from an EMBL/GenBank/DDBJ whole genome shotgun (WGS) entry which is preliminary data.</text>
</comment>
<protein>
    <submittedName>
        <fullName evidence="3">Spore germination cell wall hydrolase CwlJ-like protein</fullName>
    </submittedName>
</protein>
<proteinExistence type="predicted"/>
<gene>
    <name evidence="3" type="ORF">GGR17_002861</name>
</gene>
<feature type="chain" id="PRO_5032571426" evidence="1">
    <location>
        <begin position="24"/>
        <end position="227"/>
    </location>
</feature>